<dbReference type="AlphaFoldDB" id="A0A0J9CVL8"/>
<proteinExistence type="predicted"/>
<dbReference type="InterPro" id="IPR019734">
    <property type="entry name" value="TPR_rpt"/>
</dbReference>
<evidence type="ECO:0000313" key="2">
    <source>
        <dbReference type="EMBL" id="ATP17537.1"/>
    </source>
</evidence>
<reference evidence="2 3" key="1">
    <citation type="submission" date="2017-04" db="EMBL/GenBank/DDBJ databases">
        <title>Characterization, genome and methylation analysis of a phthalic acid esters degrading strain Sphingobium yanoikuyae SHJ.</title>
        <authorList>
            <person name="Feng L."/>
        </authorList>
    </citation>
    <scope>NUCLEOTIDE SEQUENCE [LARGE SCALE GENOMIC DNA]</scope>
    <source>
        <strain evidence="2 3">SHJ</strain>
    </source>
</reference>
<accession>A0A0J9CVL8</accession>
<feature type="region of interest" description="Disordered" evidence="1">
    <location>
        <begin position="268"/>
        <end position="299"/>
    </location>
</feature>
<dbReference type="Pfam" id="PF13432">
    <property type="entry name" value="TPR_16"/>
    <property type="match status" value="1"/>
</dbReference>
<name>A0A0J9CVL8_SPHYA</name>
<dbReference type="SMART" id="SM00028">
    <property type="entry name" value="TPR"/>
    <property type="match status" value="5"/>
</dbReference>
<dbReference type="Gene3D" id="1.25.40.10">
    <property type="entry name" value="Tetratricopeptide repeat domain"/>
    <property type="match status" value="1"/>
</dbReference>
<evidence type="ECO:0000313" key="3">
    <source>
        <dbReference type="Proteomes" id="UP000037029"/>
    </source>
</evidence>
<dbReference type="RefSeq" id="WP_048939113.1">
    <property type="nucleotide sequence ID" value="NZ_CP020925.1"/>
</dbReference>
<sequence>MPVILPLLMFMQAYDPEIEAVMRNSRKKKEDAAAAAASAASVQQAAAARSAPDADGRIPVPAKFAGPFQACLDQALESPDKAITFAQNWRIDGGSFYARHCMGFALSRAERWGPAIVAFEQAAEEAERGGEIVQSARLWGQAGNAALASGDAKKAREDFDAALARGLPDGMEKGELHLDRARALVALGDTDGARGSLDTALTQAPKDPLAWLLSATLARRTGELSLAQAHIARAVQLSPDDASVALEEGNIAVLTDHADIARSAWQRAARLSPDSPTGKAAAENLGRLEPEATAPKPAG</sequence>
<organism evidence="2 3">
    <name type="scientific">Sphingobium yanoikuyae</name>
    <name type="common">Sphingomonas yanoikuyae</name>
    <dbReference type="NCBI Taxonomy" id="13690"/>
    <lineage>
        <taxon>Bacteria</taxon>
        <taxon>Pseudomonadati</taxon>
        <taxon>Pseudomonadota</taxon>
        <taxon>Alphaproteobacteria</taxon>
        <taxon>Sphingomonadales</taxon>
        <taxon>Sphingomonadaceae</taxon>
        <taxon>Sphingobium</taxon>
    </lineage>
</organism>
<evidence type="ECO:0000256" key="1">
    <source>
        <dbReference type="SAM" id="MobiDB-lite"/>
    </source>
</evidence>
<dbReference type="EMBL" id="CP020925">
    <property type="protein sequence ID" value="ATP17537.1"/>
    <property type="molecule type" value="Genomic_DNA"/>
</dbReference>
<gene>
    <name evidence="2" type="ORF">BV87_03455</name>
</gene>
<protein>
    <submittedName>
        <fullName evidence="2">Uncharacterized protein</fullName>
    </submittedName>
</protein>
<dbReference type="Proteomes" id="UP000037029">
    <property type="component" value="Chromosome"/>
</dbReference>
<dbReference type="InterPro" id="IPR011990">
    <property type="entry name" value="TPR-like_helical_dom_sf"/>
</dbReference>
<dbReference type="SUPFAM" id="SSF48452">
    <property type="entry name" value="TPR-like"/>
    <property type="match status" value="2"/>
</dbReference>